<dbReference type="GO" id="GO:0004497">
    <property type="term" value="F:monooxygenase activity"/>
    <property type="evidence" value="ECO:0007669"/>
    <property type="project" value="InterPro"/>
</dbReference>
<proteinExistence type="predicted"/>
<dbReference type="Gene3D" id="3.50.50.60">
    <property type="entry name" value="FAD/NAD(P)-binding domain"/>
    <property type="match status" value="1"/>
</dbReference>
<dbReference type="RefSeq" id="WP_149732315.1">
    <property type="nucleotide sequence ID" value="NZ_FMXB01000014.1"/>
</dbReference>
<name>A0A1G5WXS1_9EURY</name>
<sequence>MNYDYDAVIVGAGPVGSTIAFYLTQNDLNVVMLEKKTRIGYPLQCAGILSKHIFEYNELPEEIILNTVNGAFLHSKNNILNVRKDENAAYIIDRIAYDQFLLNRAIQNGVELINKKVVDVDVEKGIAYFSDKQSITSRVIIGCDGYKSIVSKSMGNKQKNFNASQMLVEINDKNLNNFTKSNGKTDDYVGVYLSEDTLPGFIWVIPLQDNKYRVGLFSEDSHIKQGTIITNFLNENFEYEIIEKYKGFIPVFNKENHLVKNRAILIGDSASQIKPTSGGGLIMAFDSCKIAGGYITDAIKKDNIQLLKGYQKEFNKRYSKEFNYQFKVQNVLNSMDDDDLDYFFEILKENDYEKIISEYGDMDNQSEIIKEFLKRGLAFKFISNVSFFKKVVNIFGIR</sequence>
<protein>
    <submittedName>
        <fullName evidence="1">Geranylgeranyl reductase family</fullName>
    </submittedName>
</protein>
<dbReference type="OrthoDB" id="46008at2157"/>
<organism evidence="1 2">
    <name type="scientific">Methanobrevibacter millerae</name>
    <dbReference type="NCBI Taxonomy" id="230361"/>
    <lineage>
        <taxon>Archaea</taxon>
        <taxon>Methanobacteriati</taxon>
        <taxon>Methanobacteriota</taxon>
        <taxon>Methanomada group</taxon>
        <taxon>Methanobacteria</taxon>
        <taxon>Methanobacteriales</taxon>
        <taxon>Methanobacteriaceae</taxon>
        <taxon>Methanobrevibacter</taxon>
    </lineage>
</organism>
<dbReference type="PANTHER" id="PTHR42685">
    <property type="entry name" value="GERANYLGERANYL DIPHOSPHATE REDUCTASE"/>
    <property type="match status" value="1"/>
</dbReference>
<dbReference type="Pfam" id="PF01946">
    <property type="entry name" value="Thi4"/>
    <property type="match status" value="1"/>
</dbReference>
<dbReference type="InterPro" id="IPR050407">
    <property type="entry name" value="Geranylgeranyl_reductase"/>
</dbReference>
<gene>
    <name evidence="1" type="ORF">SAMN02910315_01796</name>
</gene>
<dbReference type="PRINTS" id="PR00420">
    <property type="entry name" value="RNGMNOXGNASE"/>
</dbReference>
<evidence type="ECO:0000313" key="2">
    <source>
        <dbReference type="Proteomes" id="UP000323439"/>
    </source>
</evidence>
<dbReference type="InterPro" id="IPR011777">
    <property type="entry name" value="Geranylgeranyl_Rdtase_fam"/>
</dbReference>
<accession>A0A1G5WXS1</accession>
<dbReference type="Pfam" id="PF04820">
    <property type="entry name" value="Trp_halogenase"/>
    <property type="match status" value="1"/>
</dbReference>
<dbReference type="InterPro" id="IPR036188">
    <property type="entry name" value="FAD/NAD-bd_sf"/>
</dbReference>
<dbReference type="GO" id="GO:0016628">
    <property type="term" value="F:oxidoreductase activity, acting on the CH-CH group of donors, NAD or NADP as acceptor"/>
    <property type="evidence" value="ECO:0007669"/>
    <property type="project" value="InterPro"/>
</dbReference>
<dbReference type="AlphaFoldDB" id="A0A1G5WXS1"/>
<reference evidence="1 2" key="1">
    <citation type="submission" date="2016-10" db="EMBL/GenBank/DDBJ databases">
        <authorList>
            <person name="Varghese N."/>
            <person name="Submissions S."/>
        </authorList>
    </citation>
    <scope>NUCLEOTIDE SEQUENCE [LARGE SCALE GENOMIC DNA]</scope>
    <source>
        <strain evidence="1 2">DSM 16643</strain>
    </source>
</reference>
<evidence type="ECO:0000313" key="1">
    <source>
        <dbReference type="EMBL" id="SDA62943.1"/>
    </source>
</evidence>
<dbReference type="NCBIfam" id="TIGR02032">
    <property type="entry name" value="GG-red-SF"/>
    <property type="match status" value="1"/>
</dbReference>
<dbReference type="Proteomes" id="UP000323439">
    <property type="component" value="Unassembled WGS sequence"/>
</dbReference>
<keyword evidence="2" id="KW-1185">Reference proteome</keyword>
<dbReference type="SUPFAM" id="SSF51905">
    <property type="entry name" value="FAD/NAD(P)-binding domain"/>
    <property type="match status" value="1"/>
</dbReference>
<dbReference type="EMBL" id="FMXB01000014">
    <property type="protein sequence ID" value="SDA62943.1"/>
    <property type="molecule type" value="Genomic_DNA"/>
</dbReference>
<dbReference type="InterPro" id="IPR006905">
    <property type="entry name" value="Flavin_halogenase"/>
</dbReference>
<dbReference type="PANTHER" id="PTHR42685:SF18">
    <property type="entry name" value="DIGERANYLGERANYLGLYCEROPHOSPHOLIPID REDUCTASE"/>
    <property type="match status" value="1"/>
</dbReference>